<dbReference type="EMBL" id="KQ992389">
    <property type="protein sequence ID" value="KZV50517.1"/>
    <property type="molecule type" value="Genomic_DNA"/>
</dbReference>
<sequence length="224" mass="24912">MCFFIEPVQDLDSRPPYSRIVRRNWAGVCVDVVQFYLFGHLQPDDATTADIPQIEIPFTEPTEAIPRLSIPAAGVPTADYTESFAQIQATVDKIQLKQMLLNQGRIFRNLIHDVQQEVQTKTAALSKDLNDFRQETQTGIAHLGAQLSEITAHINRGRDDKKGKIAAVEVRSLLKIEAGLEVMEEADLVVEAVVEVGVNHGGKEEVFHTKEELLVSVVGLDEQI</sequence>
<keyword evidence="1" id="KW-0808">Transferase</keyword>
<keyword evidence="1" id="KW-0418">Kinase</keyword>
<dbReference type="Proteomes" id="UP000250235">
    <property type="component" value="Unassembled WGS sequence"/>
</dbReference>
<protein>
    <submittedName>
        <fullName evidence="1">Mevalonate kinase-like</fullName>
    </submittedName>
</protein>
<evidence type="ECO:0000313" key="2">
    <source>
        <dbReference type="Proteomes" id="UP000250235"/>
    </source>
</evidence>
<dbReference type="GO" id="GO:0016301">
    <property type="term" value="F:kinase activity"/>
    <property type="evidence" value="ECO:0007669"/>
    <property type="project" value="UniProtKB-KW"/>
</dbReference>
<accession>A0A2Z7CX11</accession>
<organism evidence="1 2">
    <name type="scientific">Dorcoceras hygrometricum</name>
    <dbReference type="NCBI Taxonomy" id="472368"/>
    <lineage>
        <taxon>Eukaryota</taxon>
        <taxon>Viridiplantae</taxon>
        <taxon>Streptophyta</taxon>
        <taxon>Embryophyta</taxon>
        <taxon>Tracheophyta</taxon>
        <taxon>Spermatophyta</taxon>
        <taxon>Magnoliopsida</taxon>
        <taxon>eudicotyledons</taxon>
        <taxon>Gunneridae</taxon>
        <taxon>Pentapetalae</taxon>
        <taxon>asterids</taxon>
        <taxon>lamiids</taxon>
        <taxon>Lamiales</taxon>
        <taxon>Gesneriaceae</taxon>
        <taxon>Didymocarpoideae</taxon>
        <taxon>Trichosporeae</taxon>
        <taxon>Loxocarpinae</taxon>
        <taxon>Dorcoceras</taxon>
    </lineage>
</organism>
<keyword evidence="2" id="KW-1185">Reference proteome</keyword>
<name>A0A2Z7CX11_9LAMI</name>
<dbReference type="AlphaFoldDB" id="A0A2Z7CX11"/>
<evidence type="ECO:0000313" key="1">
    <source>
        <dbReference type="EMBL" id="KZV50517.1"/>
    </source>
</evidence>
<reference evidence="1 2" key="1">
    <citation type="journal article" date="2015" name="Proc. Natl. Acad. Sci. U.S.A.">
        <title>The resurrection genome of Boea hygrometrica: A blueprint for survival of dehydration.</title>
        <authorList>
            <person name="Xiao L."/>
            <person name="Yang G."/>
            <person name="Zhang L."/>
            <person name="Yang X."/>
            <person name="Zhao S."/>
            <person name="Ji Z."/>
            <person name="Zhou Q."/>
            <person name="Hu M."/>
            <person name="Wang Y."/>
            <person name="Chen M."/>
            <person name="Xu Y."/>
            <person name="Jin H."/>
            <person name="Xiao X."/>
            <person name="Hu G."/>
            <person name="Bao F."/>
            <person name="Hu Y."/>
            <person name="Wan P."/>
            <person name="Li L."/>
            <person name="Deng X."/>
            <person name="Kuang T."/>
            <person name="Xiang C."/>
            <person name="Zhu J.K."/>
            <person name="Oliver M.J."/>
            <person name="He Y."/>
        </authorList>
    </citation>
    <scope>NUCLEOTIDE SEQUENCE [LARGE SCALE GENOMIC DNA]</scope>
    <source>
        <strain evidence="2">cv. XS01</strain>
    </source>
</reference>
<gene>
    <name evidence="1" type="ORF">F511_26595</name>
</gene>
<proteinExistence type="predicted"/>